<evidence type="ECO:0000313" key="8">
    <source>
        <dbReference type="EMBL" id="ARQ05904.1"/>
    </source>
</evidence>
<feature type="transmembrane region" description="Helical" evidence="6">
    <location>
        <begin position="418"/>
        <end position="436"/>
    </location>
</feature>
<dbReference type="Proteomes" id="UP000194154">
    <property type="component" value="Chromosome"/>
</dbReference>
<dbReference type="KEGG" id="mcak:MCCS_02350"/>
<dbReference type="Pfam" id="PF03239">
    <property type="entry name" value="FTR1"/>
    <property type="match status" value="1"/>
</dbReference>
<evidence type="ECO:0000256" key="5">
    <source>
        <dbReference type="ARBA" id="ARBA00023136"/>
    </source>
</evidence>
<gene>
    <name evidence="8" type="primary">efeU</name>
    <name evidence="8" type="ORF">MCCS_02350</name>
</gene>
<dbReference type="PANTHER" id="PTHR31632:SF2">
    <property type="entry name" value="PLASMA MEMBRANE IRON PERMEASE"/>
    <property type="match status" value="1"/>
</dbReference>
<keyword evidence="4 6" id="KW-1133">Transmembrane helix</keyword>
<keyword evidence="3 6" id="KW-0812">Transmembrane</keyword>
<feature type="transmembrane region" description="Helical" evidence="6">
    <location>
        <begin position="346"/>
        <end position="369"/>
    </location>
</feature>
<comment type="subcellular location">
    <subcellularLocation>
        <location evidence="1">Membrane</location>
        <topology evidence="1">Multi-pass membrane protein</topology>
    </subcellularLocation>
</comment>
<dbReference type="GO" id="GO:0033573">
    <property type="term" value="C:high-affinity iron permease complex"/>
    <property type="evidence" value="ECO:0007669"/>
    <property type="project" value="InterPro"/>
</dbReference>
<evidence type="ECO:0000256" key="6">
    <source>
        <dbReference type="SAM" id="Phobius"/>
    </source>
</evidence>
<feature type="signal peptide" evidence="7">
    <location>
        <begin position="1"/>
        <end position="20"/>
    </location>
</feature>
<evidence type="ECO:0000256" key="3">
    <source>
        <dbReference type="ARBA" id="ARBA00022692"/>
    </source>
</evidence>
<evidence type="ECO:0000256" key="7">
    <source>
        <dbReference type="SAM" id="SignalP"/>
    </source>
</evidence>
<feature type="transmembrane region" description="Helical" evidence="6">
    <location>
        <begin position="381"/>
        <end position="398"/>
    </location>
</feature>
<keyword evidence="9" id="KW-1185">Reference proteome</keyword>
<keyword evidence="5 6" id="KW-0472">Membrane</keyword>
<proteinExistence type="inferred from homology"/>
<dbReference type="AlphaFoldDB" id="A0A1W7A8T0"/>
<dbReference type="GeneID" id="35294388"/>
<protein>
    <submittedName>
        <fullName evidence="8">Ferrous iron permease EfeU</fullName>
    </submittedName>
</protein>
<accession>A0A1W7A8T0</accession>
<keyword evidence="7" id="KW-0732">Signal</keyword>
<sequence>MKRFLIIFSLLFLTSTAVFAETSLSSLFIGITDMKSSINDNDESKYKQYLQTFEQDYKALNNQDNTTNKSITADIHTLKTNSKKDTRIKTLDHLSHELIHLEKILNPVDKNAKRKKLTNAITPLIEQMQSQIKAQDYDAALNTNKTLNAAWTANEKVVREDDIGRYGQIETELMMIRIALSKEKVDATNASLHLDKLQAELNQYIQGKQAKATKKQDASILSTHIEKAVEAIDNDNLEQAKSSLTSFISVWPNVEGEIRNSNASLYTQIETDIPKFAGSLNQDNKTHIKKQLLDLNKDIKQAISKTNYNFIDAALIMLREGVEALLIIMALISVTKKARQKKATRWIIVGGIIGLLLSVLLALSFNFFFKNVGEGRELLEAYIGIFAVIFMAIIGVWLHSKSSVQNWNKFINKNISEAISSGSIFTFALLSFLSVFREGAETIIFYAGIAGKISTVQLVAGIIIAIIILIVFALSFNTITKYIPIHKLFLIMSILIFFLAFKILGVSVHTFQVLNKIKNTTINYLPDIPSIGFYPTFETVIPQLILIIGVSIYLFSHYRQQSTSI</sequence>
<dbReference type="OrthoDB" id="8215804at2"/>
<dbReference type="EMBL" id="CP021059">
    <property type="protein sequence ID" value="ARQ05904.1"/>
    <property type="molecule type" value="Genomic_DNA"/>
</dbReference>
<dbReference type="RefSeq" id="WP_086041617.1">
    <property type="nucleotide sequence ID" value="NZ_CBCRZA010000003.1"/>
</dbReference>
<name>A0A1W7A8T0_9STAP</name>
<evidence type="ECO:0000313" key="9">
    <source>
        <dbReference type="Proteomes" id="UP000194154"/>
    </source>
</evidence>
<evidence type="ECO:0000256" key="2">
    <source>
        <dbReference type="ARBA" id="ARBA00008333"/>
    </source>
</evidence>
<feature type="transmembrane region" description="Helical" evidence="6">
    <location>
        <begin position="488"/>
        <end position="511"/>
    </location>
</feature>
<dbReference type="GO" id="GO:0015093">
    <property type="term" value="F:ferrous iron transmembrane transporter activity"/>
    <property type="evidence" value="ECO:0007669"/>
    <property type="project" value="TreeGrafter"/>
</dbReference>
<feature type="transmembrane region" description="Helical" evidence="6">
    <location>
        <begin position="456"/>
        <end position="476"/>
    </location>
</feature>
<organism evidence="8 9">
    <name type="scientific">Macrococcoides canis</name>
    <dbReference type="NCBI Taxonomy" id="1855823"/>
    <lineage>
        <taxon>Bacteria</taxon>
        <taxon>Bacillati</taxon>
        <taxon>Bacillota</taxon>
        <taxon>Bacilli</taxon>
        <taxon>Bacillales</taxon>
        <taxon>Staphylococcaceae</taxon>
        <taxon>Macrococcoides</taxon>
    </lineage>
</organism>
<feature type="transmembrane region" description="Helical" evidence="6">
    <location>
        <begin position="531"/>
        <end position="555"/>
    </location>
</feature>
<evidence type="ECO:0000256" key="1">
    <source>
        <dbReference type="ARBA" id="ARBA00004141"/>
    </source>
</evidence>
<dbReference type="STRING" id="1855823.MCCS_02350"/>
<evidence type="ECO:0000256" key="4">
    <source>
        <dbReference type="ARBA" id="ARBA00022989"/>
    </source>
</evidence>
<feature type="transmembrane region" description="Helical" evidence="6">
    <location>
        <begin position="313"/>
        <end position="334"/>
    </location>
</feature>
<reference evidence="8 9" key="1">
    <citation type="journal article" date="2017" name="Int. J. Syst. Evol. Microbiol.">
        <title>Macrococcus canis sp. nov., a skin bacterium associated with infections in dogs.</title>
        <authorList>
            <person name="Gobeli Brawand S."/>
            <person name="Cotting K."/>
            <person name="Gomez-Sanz E."/>
            <person name="Collaud A."/>
            <person name="Thomann A."/>
            <person name="Brodard I."/>
            <person name="Rodriguez-Campos S."/>
            <person name="Strauss C."/>
            <person name="Perreten V."/>
        </authorList>
    </citation>
    <scope>NUCLEOTIDE SEQUENCE [LARGE SCALE GENOMIC DNA]</scope>
    <source>
        <strain evidence="8 9">KM45013</strain>
    </source>
</reference>
<comment type="similarity">
    <text evidence="2">Belongs to the oxidase-dependent Fe transporter (OFeT) (TC 9.A.10.1) family.</text>
</comment>
<dbReference type="InterPro" id="IPR004923">
    <property type="entry name" value="FTR1/Fip1/EfeU"/>
</dbReference>
<feature type="chain" id="PRO_5012552007" evidence="7">
    <location>
        <begin position="21"/>
        <end position="565"/>
    </location>
</feature>
<dbReference type="PANTHER" id="PTHR31632">
    <property type="entry name" value="IRON TRANSPORTER FTH1"/>
    <property type="match status" value="1"/>
</dbReference>